<evidence type="ECO:0008006" key="4">
    <source>
        <dbReference type="Google" id="ProtNLM"/>
    </source>
</evidence>
<dbReference type="RefSeq" id="WP_379234122.1">
    <property type="nucleotide sequence ID" value="NZ_JBHSTE010000003.1"/>
</dbReference>
<feature type="transmembrane region" description="Helical" evidence="1">
    <location>
        <begin position="69"/>
        <end position="89"/>
    </location>
</feature>
<keyword evidence="1" id="KW-0812">Transmembrane</keyword>
<protein>
    <recommendedName>
        <fullName evidence="4">DUF4199 domain-containing protein</fullName>
    </recommendedName>
</protein>
<gene>
    <name evidence="2" type="ORF">ACFP56_10525</name>
</gene>
<evidence type="ECO:0000313" key="2">
    <source>
        <dbReference type="EMBL" id="MFC6333059.1"/>
    </source>
</evidence>
<feature type="transmembrane region" description="Helical" evidence="1">
    <location>
        <begin position="37"/>
        <end position="57"/>
    </location>
</feature>
<reference evidence="3" key="1">
    <citation type="journal article" date="2019" name="Int. J. Syst. Evol. Microbiol.">
        <title>The Global Catalogue of Microorganisms (GCM) 10K type strain sequencing project: providing services to taxonomists for standard genome sequencing and annotation.</title>
        <authorList>
            <consortium name="The Broad Institute Genomics Platform"/>
            <consortium name="The Broad Institute Genome Sequencing Center for Infectious Disease"/>
            <person name="Wu L."/>
            <person name="Ma J."/>
        </authorList>
    </citation>
    <scope>NUCLEOTIDE SEQUENCE [LARGE SCALE GENOMIC DNA]</scope>
    <source>
        <strain evidence="3">PCU 280</strain>
    </source>
</reference>
<keyword evidence="3" id="KW-1185">Reference proteome</keyword>
<dbReference type="Proteomes" id="UP001596233">
    <property type="component" value="Unassembled WGS sequence"/>
</dbReference>
<dbReference type="EMBL" id="JBHSTE010000003">
    <property type="protein sequence ID" value="MFC6333059.1"/>
    <property type="molecule type" value="Genomic_DNA"/>
</dbReference>
<accession>A0ABW1V2R3</accession>
<evidence type="ECO:0000313" key="3">
    <source>
        <dbReference type="Proteomes" id="UP001596233"/>
    </source>
</evidence>
<sequence>MKAVISLFITLTISFVLFMFGYFMTTTPGQTSGNGNPAILLFVPLFILFIVLIFQWFKLLKPKKVNTRTAIILAFAVICHQAIGLYYQVVSFQKYRIILSEVYEEQFGEIDWHYIDSITSGLSIHINNQYFNVNTFFLFVSLSFLIGLLGQIVLNVRGK</sequence>
<proteinExistence type="predicted"/>
<keyword evidence="1" id="KW-0472">Membrane</keyword>
<feature type="transmembrane region" description="Helical" evidence="1">
    <location>
        <begin position="136"/>
        <end position="156"/>
    </location>
</feature>
<comment type="caution">
    <text evidence="2">The sequence shown here is derived from an EMBL/GenBank/DDBJ whole genome shotgun (WGS) entry which is preliminary data.</text>
</comment>
<feature type="transmembrane region" description="Helical" evidence="1">
    <location>
        <begin position="7"/>
        <end position="25"/>
    </location>
</feature>
<organism evidence="2 3">
    <name type="scientific">Paenibacillus septentrionalis</name>
    <dbReference type="NCBI Taxonomy" id="429342"/>
    <lineage>
        <taxon>Bacteria</taxon>
        <taxon>Bacillati</taxon>
        <taxon>Bacillota</taxon>
        <taxon>Bacilli</taxon>
        <taxon>Bacillales</taxon>
        <taxon>Paenibacillaceae</taxon>
        <taxon>Paenibacillus</taxon>
    </lineage>
</organism>
<evidence type="ECO:0000256" key="1">
    <source>
        <dbReference type="SAM" id="Phobius"/>
    </source>
</evidence>
<keyword evidence="1" id="KW-1133">Transmembrane helix</keyword>
<name>A0ABW1V2R3_9BACL</name>